<dbReference type="EnsemblPlants" id="KEH32192">
    <property type="protein sequence ID" value="KEH32192"/>
    <property type="gene ID" value="MTR_4g117210"/>
</dbReference>
<reference evidence="1 3" key="2">
    <citation type="journal article" date="2014" name="BMC Genomics">
        <title>An improved genome release (version Mt4.0) for the model legume Medicago truncatula.</title>
        <authorList>
            <person name="Tang H."/>
            <person name="Krishnakumar V."/>
            <person name="Bidwell S."/>
            <person name="Rosen B."/>
            <person name="Chan A."/>
            <person name="Zhou S."/>
            <person name="Gentzbittel L."/>
            <person name="Childs K.L."/>
            <person name="Yandell M."/>
            <person name="Gundlach H."/>
            <person name="Mayer K.F."/>
            <person name="Schwartz D.C."/>
            <person name="Town C.D."/>
        </authorList>
    </citation>
    <scope>GENOME REANNOTATION</scope>
    <source>
        <strain evidence="1">A17</strain>
        <strain evidence="2 3">cv. Jemalong A17</strain>
    </source>
</reference>
<evidence type="ECO:0000313" key="2">
    <source>
        <dbReference type="EnsemblPlants" id="KEH32192"/>
    </source>
</evidence>
<dbReference type="PaxDb" id="3880-AES84846"/>
<name>G8A058_MEDTR</name>
<reference evidence="1 3" key="1">
    <citation type="journal article" date="2011" name="Nature">
        <title>The Medicago genome provides insight into the evolution of rhizobial symbioses.</title>
        <authorList>
            <person name="Young N.D."/>
            <person name="Debelle F."/>
            <person name="Oldroyd G.E."/>
            <person name="Geurts R."/>
            <person name="Cannon S.B."/>
            <person name="Udvardi M.K."/>
            <person name="Benedito V.A."/>
            <person name="Mayer K.F."/>
            <person name="Gouzy J."/>
            <person name="Schoof H."/>
            <person name="Van de Peer Y."/>
            <person name="Proost S."/>
            <person name="Cook D.R."/>
            <person name="Meyers B.C."/>
            <person name="Spannagl M."/>
            <person name="Cheung F."/>
            <person name="De Mita S."/>
            <person name="Krishnakumar V."/>
            <person name="Gundlach H."/>
            <person name="Zhou S."/>
            <person name="Mudge J."/>
            <person name="Bharti A.K."/>
            <person name="Murray J.D."/>
            <person name="Naoumkina M.A."/>
            <person name="Rosen B."/>
            <person name="Silverstein K.A."/>
            <person name="Tang H."/>
            <person name="Rombauts S."/>
            <person name="Zhao P.X."/>
            <person name="Zhou P."/>
            <person name="Barbe V."/>
            <person name="Bardou P."/>
            <person name="Bechner M."/>
            <person name="Bellec A."/>
            <person name="Berger A."/>
            <person name="Berges H."/>
            <person name="Bidwell S."/>
            <person name="Bisseling T."/>
            <person name="Choisne N."/>
            <person name="Couloux A."/>
            <person name="Denny R."/>
            <person name="Deshpande S."/>
            <person name="Dai X."/>
            <person name="Doyle J.J."/>
            <person name="Dudez A.M."/>
            <person name="Farmer A.D."/>
            <person name="Fouteau S."/>
            <person name="Franken C."/>
            <person name="Gibelin C."/>
            <person name="Gish J."/>
            <person name="Goldstein S."/>
            <person name="Gonzalez A.J."/>
            <person name="Green P.J."/>
            <person name="Hallab A."/>
            <person name="Hartog M."/>
            <person name="Hua A."/>
            <person name="Humphray S.J."/>
            <person name="Jeong D.H."/>
            <person name="Jing Y."/>
            <person name="Jocker A."/>
            <person name="Kenton S.M."/>
            <person name="Kim D.J."/>
            <person name="Klee K."/>
            <person name="Lai H."/>
            <person name="Lang C."/>
            <person name="Lin S."/>
            <person name="Macmil S.L."/>
            <person name="Magdelenat G."/>
            <person name="Matthews L."/>
            <person name="McCorrison J."/>
            <person name="Monaghan E.L."/>
            <person name="Mun J.H."/>
            <person name="Najar F.Z."/>
            <person name="Nicholson C."/>
            <person name="Noirot C."/>
            <person name="O'Bleness M."/>
            <person name="Paule C.R."/>
            <person name="Poulain J."/>
            <person name="Prion F."/>
            <person name="Qin B."/>
            <person name="Qu C."/>
            <person name="Retzel E.F."/>
            <person name="Riddle C."/>
            <person name="Sallet E."/>
            <person name="Samain S."/>
            <person name="Samson N."/>
            <person name="Sanders I."/>
            <person name="Saurat O."/>
            <person name="Scarpelli C."/>
            <person name="Schiex T."/>
            <person name="Segurens B."/>
            <person name="Severin A.J."/>
            <person name="Sherrier D.J."/>
            <person name="Shi R."/>
            <person name="Sims S."/>
            <person name="Singer S.R."/>
            <person name="Sinharoy S."/>
            <person name="Sterck L."/>
            <person name="Viollet A."/>
            <person name="Wang B.B."/>
            <person name="Wang K."/>
            <person name="Wang M."/>
            <person name="Wang X."/>
            <person name="Warfsmann J."/>
            <person name="Weissenbach J."/>
            <person name="White D.D."/>
            <person name="White J.D."/>
            <person name="Wiley G.B."/>
            <person name="Wincker P."/>
            <person name="Xing Y."/>
            <person name="Yang L."/>
            <person name="Yao Z."/>
            <person name="Ying F."/>
            <person name="Zhai J."/>
            <person name="Zhou L."/>
            <person name="Zuber A."/>
            <person name="Denarie J."/>
            <person name="Dixon R.A."/>
            <person name="May G.D."/>
            <person name="Schwartz D.C."/>
            <person name="Rogers J."/>
            <person name="Quetier F."/>
            <person name="Town C.D."/>
            <person name="Roe B.A."/>
        </authorList>
    </citation>
    <scope>NUCLEOTIDE SEQUENCE [LARGE SCALE GENOMIC DNA]</scope>
    <source>
        <strain evidence="1">A17</strain>
        <strain evidence="2 3">cv. Jemalong A17</strain>
    </source>
</reference>
<evidence type="ECO:0000313" key="3">
    <source>
        <dbReference type="Proteomes" id="UP000002051"/>
    </source>
</evidence>
<protein>
    <submittedName>
        <fullName evidence="1 2">Uncharacterized protein</fullName>
    </submittedName>
</protein>
<accession>G8A058</accession>
<dbReference type="HOGENOM" id="CLU_2162166_0_0_1"/>
<sequence length="111" mass="12728">MDHHDVATDQIKTLSSATNSRGFSNNSLIPQQIREVAVNFANKNPQIIDNNKNNNGIWISLIKFSYVFNNHVCQVEEEEAYEEVEEEATKDEIEIQVVCLFSEQHQVVSVY</sequence>
<keyword evidence="3" id="KW-1185">Reference proteome</keyword>
<gene>
    <name evidence="1" type="ordered locus">MTR_4g117210</name>
</gene>
<proteinExistence type="predicted"/>
<dbReference type="Proteomes" id="UP000002051">
    <property type="component" value="Chromosome 4"/>
</dbReference>
<dbReference type="AlphaFoldDB" id="G8A058"/>
<dbReference type="EMBL" id="CM001220">
    <property type="protein sequence ID" value="KEH32192.1"/>
    <property type="molecule type" value="Genomic_DNA"/>
</dbReference>
<reference evidence="2" key="3">
    <citation type="submission" date="2015-04" db="UniProtKB">
        <authorList>
            <consortium name="EnsemblPlants"/>
        </authorList>
    </citation>
    <scope>IDENTIFICATION</scope>
    <source>
        <strain evidence="2">cv. Jemalong A17</strain>
    </source>
</reference>
<organism evidence="2">
    <name type="scientific">Medicago truncatula</name>
    <name type="common">Barrel medic</name>
    <name type="synonym">Medicago tribuloides</name>
    <dbReference type="NCBI Taxonomy" id="3880"/>
    <lineage>
        <taxon>Eukaryota</taxon>
        <taxon>Viridiplantae</taxon>
        <taxon>Streptophyta</taxon>
        <taxon>Embryophyta</taxon>
        <taxon>Tracheophyta</taxon>
        <taxon>Spermatophyta</taxon>
        <taxon>Magnoliopsida</taxon>
        <taxon>eudicotyledons</taxon>
        <taxon>Gunneridae</taxon>
        <taxon>Pentapetalae</taxon>
        <taxon>rosids</taxon>
        <taxon>fabids</taxon>
        <taxon>Fabales</taxon>
        <taxon>Fabaceae</taxon>
        <taxon>Papilionoideae</taxon>
        <taxon>50 kb inversion clade</taxon>
        <taxon>NPAAA clade</taxon>
        <taxon>Hologalegina</taxon>
        <taxon>IRL clade</taxon>
        <taxon>Trifolieae</taxon>
        <taxon>Medicago</taxon>
    </lineage>
</organism>
<evidence type="ECO:0000313" key="1">
    <source>
        <dbReference type="EMBL" id="KEH32192.1"/>
    </source>
</evidence>